<name>A0A5P1ER48_ASPOF</name>
<feature type="region of interest" description="Disordered" evidence="1">
    <location>
        <begin position="120"/>
        <end position="150"/>
    </location>
</feature>
<feature type="region of interest" description="Disordered" evidence="1">
    <location>
        <begin position="168"/>
        <end position="229"/>
    </location>
</feature>
<sequence length="229" mass="24935">MAPSKKQNLPKERDHPLHQLLSFLAPRLLNIGRTSPAPPPTPPSPPPLPTRSAAAPRSSPAPLRQRVRSPAIASQGPPASQPAKLRRPPAIGLILGVLEVAPRRGHPAAKASLIKLLTYGSSSPTDRLRPRSRGRPTAPPQLRRPPPLVSRSASVTFVRYVRARAVPATKPYPRSPVLAPATDPRHDKTHSATPNESGRYRASGARFSEDVERYVGPTPQRRRLRRRGS</sequence>
<feature type="compositionally biased region" description="Low complexity" evidence="1">
    <location>
        <begin position="50"/>
        <end position="64"/>
    </location>
</feature>
<feature type="compositionally biased region" description="Pro residues" evidence="1">
    <location>
        <begin position="137"/>
        <end position="148"/>
    </location>
</feature>
<reference evidence="3" key="1">
    <citation type="journal article" date="2017" name="Nat. Commun.">
        <title>The asparagus genome sheds light on the origin and evolution of a young Y chromosome.</title>
        <authorList>
            <person name="Harkess A."/>
            <person name="Zhou J."/>
            <person name="Xu C."/>
            <person name="Bowers J.E."/>
            <person name="Van der Hulst R."/>
            <person name="Ayyampalayam S."/>
            <person name="Mercati F."/>
            <person name="Riccardi P."/>
            <person name="McKain M.R."/>
            <person name="Kakrana A."/>
            <person name="Tang H."/>
            <person name="Ray J."/>
            <person name="Groenendijk J."/>
            <person name="Arikit S."/>
            <person name="Mathioni S.M."/>
            <person name="Nakano M."/>
            <person name="Shan H."/>
            <person name="Telgmann-Rauber A."/>
            <person name="Kanno A."/>
            <person name="Yue Z."/>
            <person name="Chen H."/>
            <person name="Li W."/>
            <person name="Chen Y."/>
            <person name="Xu X."/>
            <person name="Zhang Y."/>
            <person name="Luo S."/>
            <person name="Chen H."/>
            <person name="Gao J."/>
            <person name="Mao Z."/>
            <person name="Pires J.C."/>
            <person name="Luo M."/>
            <person name="Kudrna D."/>
            <person name="Wing R.A."/>
            <person name="Meyers B.C."/>
            <person name="Yi K."/>
            <person name="Kong H."/>
            <person name="Lavrijsen P."/>
            <person name="Sunseri F."/>
            <person name="Falavigna A."/>
            <person name="Ye Y."/>
            <person name="Leebens-Mack J.H."/>
            <person name="Chen G."/>
        </authorList>
    </citation>
    <scope>NUCLEOTIDE SEQUENCE [LARGE SCALE GENOMIC DNA]</scope>
    <source>
        <strain evidence="3">cv. DH0086</strain>
    </source>
</reference>
<dbReference type="Proteomes" id="UP000243459">
    <property type="component" value="Chromosome 6"/>
</dbReference>
<accession>A0A5P1ER48</accession>
<evidence type="ECO:0000313" key="3">
    <source>
        <dbReference type="Proteomes" id="UP000243459"/>
    </source>
</evidence>
<feature type="region of interest" description="Disordered" evidence="1">
    <location>
        <begin position="1"/>
        <end position="87"/>
    </location>
</feature>
<evidence type="ECO:0000256" key="1">
    <source>
        <dbReference type="SAM" id="MobiDB-lite"/>
    </source>
</evidence>
<dbReference type="Gramene" id="ONK67279">
    <property type="protein sequence ID" value="ONK67279"/>
    <property type="gene ID" value="A4U43_C06F18490"/>
</dbReference>
<organism evidence="2 3">
    <name type="scientific">Asparagus officinalis</name>
    <name type="common">Garden asparagus</name>
    <dbReference type="NCBI Taxonomy" id="4686"/>
    <lineage>
        <taxon>Eukaryota</taxon>
        <taxon>Viridiplantae</taxon>
        <taxon>Streptophyta</taxon>
        <taxon>Embryophyta</taxon>
        <taxon>Tracheophyta</taxon>
        <taxon>Spermatophyta</taxon>
        <taxon>Magnoliopsida</taxon>
        <taxon>Liliopsida</taxon>
        <taxon>Asparagales</taxon>
        <taxon>Asparagaceae</taxon>
        <taxon>Asparagoideae</taxon>
        <taxon>Asparagus</taxon>
    </lineage>
</organism>
<evidence type="ECO:0000313" key="2">
    <source>
        <dbReference type="EMBL" id="ONK67279.1"/>
    </source>
</evidence>
<gene>
    <name evidence="2" type="ORF">A4U43_C06F18490</name>
</gene>
<feature type="compositionally biased region" description="Pro residues" evidence="1">
    <location>
        <begin position="36"/>
        <end position="49"/>
    </location>
</feature>
<feature type="compositionally biased region" description="Basic residues" evidence="1">
    <location>
        <begin position="220"/>
        <end position="229"/>
    </location>
</feature>
<keyword evidence="3" id="KW-1185">Reference proteome</keyword>
<protein>
    <submittedName>
        <fullName evidence="2">Uncharacterized protein</fullName>
    </submittedName>
</protein>
<dbReference type="EMBL" id="CM007386">
    <property type="protein sequence ID" value="ONK67279.1"/>
    <property type="molecule type" value="Genomic_DNA"/>
</dbReference>
<proteinExistence type="predicted"/>
<dbReference type="AlphaFoldDB" id="A0A5P1ER48"/>